<evidence type="ECO:0000313" key="7">
    <source>
        <dbReference type="EMBL" id="MFC4736910.1"/>
    </source>
</evidence>
<dbReference type="EMBL" id="JBHSGK010000011">
    <property type="protein sequence ID" value="MFC4736910.1"/>
    <property type="molecule type" value="Genomic_DNA"/>
</dbReference>
<keyword evidence="8" id="KW-1185">Reference proteome</keyword>
<dbReference type="Proteomes" id="UP001595896">
    <property type="component" value="Unassembled WGS sequence"/>
</dbReference>
<evidence type="ECO:0000313" key="8">
    <source>
        <dbReference type="Proteomes" id="UP001595896"/>
    </source>
</evidence>
<organism evidence="7 8">
    <name type="scientific">Bacillus daqingensis</name>
    <dbReference type="NCBI Taxonomy" id="872396"/>
    <lineage>
        <taxon>Bacteria</taxon>
        <taxon>Bacillati</taxon>
        <taxon>Bacillota</taxon>
        <taxon>Bacilli</taxon>
        <taxon>Bacillales</taxon>
        <taxon>Bacillaceae</taxon>
        <taxon>Bacillus</taxon>
    </lineage>
</organism>
<dbReference type="InterPro" id="IPR004474">
    <property type="entry name" value="LytR_CpsA_psr"/>
</dbReference>
<comment type="similarity">
    <text evidence="1">Belongs to the LytR/CpsA/Psr (LCP) family.</text>
</comment>
<keyword evidence="3" id="KW-0735">Signal-anchor</keyword>
<dbReference type="Pfam" id="PF03816">
    <property type="entry name" value="LytR_cpsA_psr"/>
    <property type="match status" value="1"/>
</dbReference>
<dbReference type="PANTHER" id="PTHR33392:SF6">
    <property type="entry name" value="POLYISOPRENYL-TEICHOIC ACID--PEPTIDOGLYCAN TEICHOIC ACID TRANSFERASE TAGU"/>
    <property type="match status" value="1"/>
</dbReference>
<feature type="transmembrane region" description="Helical" evidence="5">
    <location>
        <begin position="6"/>
        <end position="28"/>
    </location>
</feature>
<evidence type="ECO:0000256" key="3">
    <source>
        <dbReference type="ARBA" id="ARBA00022968"/>
    </source>
</evidence>
<dbReference type="InterPro" id="IPR050922">
    <property type="entry name" value="LytR/CpsA/Psr_CW_biosynth"/>
</dbReference>
<keyword evidence="5" id="KW-0472">Membrane</keyword>
<dbReference type="PANTHER" id="PTHR33392">
    <property type="entry name" value="POLYISOPRENYL-TEICHOIC ACID--PEPTIDOGLYCAN TEICHOIC ACID TRANSFERASE TAGU"/>
    <property type="match status" value="1"/>
</dbReference>
<protein>
    <submittedName>
        <fullName evidence="7">LCP family protein</fullName>
    </submittedName>
</protein>
<reference evidence="8" key="1">
    <citation type="journal article" date="2019" name="Int. J. Syst. Evol. Microbiol.">
        <title>The Global Catalogue of Microorganisms (GCM) 10K type strain sequencing project: providing services to taxonomists for standard genome sequencing and annotation.</title>
        <authorList>
            <consortium name="The Broad Institute Genomics Platform"/>
            <consortium name="The Broad Institute Genome Sequencing Center for Infectious Disease"/>
            <person name="Wu L."/>
            <person name="Ma J."/>
        </authorList>
    </citation>
    <scope>NUCLEOTIDE SEQUENCE [LARGE SCALE GENOMIC DNA]</scope>
    <source>
        <strain evidence="8">JCM 12165</strain>
    </source>
</reference>
<evidence type="ECO:0000256" key="1">
    <source>
        <dbReference type="ARBA" id="ARBA00006068"/>
    </source>
</evidence>
<keyword evidence="2 5" id="KW-0812">Transmembrane</keyword>
<dbReference type="Gene3D" id="3.40.630.190">
    <property type="entry name" value="LCP protein"/>
    <property type="match status" value="1"/>
</dbReference>
<comment type="caution">
    <text evidence="7">The sequence shown here is derived from an EMBL/GenBank/DDBJ whole genome shotgun (WGS) entry which is preliminary data.</text>
</comment>
<evidence type="ECO:0000256" key="4">
    <source>
        <dbReference type="ARBA" id="ARBA00022989"/>
    </source>
</evidence>
<dbReference type="RefSeq" id="WP_377909523.1">
    <property type="nucleotide sequence ID" value="NZ_JBHSGK010000011.1"/>
</dbReference>
<sequence length="299" mass="33593">MKKLMLLLVIPFLVVVIGVVGMGGYLYYSLQRTVSAEMQEGLERYQSPHRYGEVQDGDPLSILFIGVDAEDGEAGRSDTMIVVTLNPDKGSYYMVSIPRDTRTDIVGHGTVDKLNHAYAFGREEMTAASVEHFLDIPIDHVLSVNMTGFQEMIDLVGGVTVQNELDFQYNEHVFRTGEMHLDGEQALAYTRMRSEDPRGDLGRNDRQQLVIQSLLQEAASVQSITKIPGFLDIAGDHIRTNMDMGDVTTLFQHYRPALDTKEQLAIEGTGDTIDGVWYFIVDEAEQERISSELKRHMEL</sequence>
<gene>
    <name evidence="7" type="ORF">ACFO4L_09965</name>
</gene>
<proteinExistence type="inferred from homology"/>
<keyword evidence="4 5" id="KW-1133">Transmembrane helix</keyword>
<evidence type="ECO:0000259" key="6">
    <source>
        <dbReference type="Pfam" id="PF03816"/>
    </source>
</evidence>
<accession>A0ABV9NWU7</accession>
<feature type="domain" description="Cell envelope-related transcriptional attenuator" evidence="6">
    <location>
        <begin position="76"/>
        <end position="219"/>
    </location>
</feature>
<dbReference type="NCBIfam" id="TIGR00350">
    <property type="entry name" value="lytR_cpsA_psr"/>
    <property type="match status" value="1"/>
</dbReference>
<evidence type="ECO:0000256" key="2">
    <source>
        <dbReference type="ARBA" id="ARBA00022692"/>
    </source>
</evidence>
<name>A0ABV9NWU7_9BACI</name>
<evidence type="ECO:0000256" key="5">
    <source>
        <dbReference type="SAM" id="Phobius"/>
    </source>
</evidence>